<dbReference type="EMBL" id="LNQE01001318">
    <property type="protein sequence ID" value="KUG19175.1"/>
    <property type="molecule type" value="Genomic_DNA"/>
</dbReference>
<feature type="region of interest" description="Disordered" evidence="1">
    <location>
        <begin position="1"/>
        <end position="23"/>
    </location>
</feature>
<comment type="caution">
    <text evidence="2">The sequence shown here is derived from an EMBL/GenBank/DDBJ whole genome shotgun (WGS) entry which is preliminary data.</text>
</comment>
<reference evidence="2" key="1">
    <citation type="journal article" date="2015" name="Proc. Natl. Acad. Sci. U.S.A.">
        <title>Networks of energetic and metabolic interactions define dynamics in microbial communities.</title>
        <authorList>
            <person name="Embree M."/>
            <person name="Liu J.K."/>
            <person name="Al-Bassam M.M."/>
            <person name="Zengler K."/>
        </authorList>
    </citation>
    <scope>NUCLEOTIDE SEQUENCE</scope>
</reference>
<gene>
    <name evidence="2" type="ORF">ASZ90_011105</name>
</gene>
<accession>A0A0W8FE76</accession>
<protein>
    <submittedName>
        <fullName evidence="2">Uncharacterized protein</fullName>
    </submittedName>
</protein>
<name>A0A0W8FE76_9ZZZZ</name>
<dbReference type="AlphaFoldDB" id="A0A0W8FE76"/>
<organism evidence="2">
    <name type="scientific">hydrocarbon metagenome</name>
    <dbReference type="NCBI Taxonomy" id="938273"/>
    <lineage>
        <taxon>unclassified sequences</taxon>
        <taxon>metagenomes</taxon>
        <taxon>ecological metagenomes</taxon>
    </lineage>
</organism>
<evidence type="ECO:0000256" key="1">
    <source>
        <dbReference type="SAM" id="MobiDB-lite"/>
    </source>
</evidence>
<proteinExistence type="predicted"/>
<evidence type="ECO:0000313" key="2">
    <source>
        <dbReference type="EMBL" id="KUG19175.1"/>
    </source>
</evidence>
<sequence length="43" mass="4463">MRQPQTTAASMPGAGRLARADPGTVAGGKIRYAYLDDAVVTLD</sequence>